<feature type="transmembrane region" description="Helical" evidence="8">
    <location>
        <begin position="88"/>
        <end position="111"/>
    </location>
</feature>
<feature type="transmembrane region" description="Helical" evidence="8">
    <location>
        <begin position="12"/>
        <end position="29"/>
    </location>
</feature>
<dbReference type="AlphaFoldDB" id="A0A1G7ZXH7"/>
<keyword evidence="7 8" id="KW-0472">Membrane</keyword>
<evidence type="ECO:0000256" key="5">
    <source>
        <dbReference type="ARBA" id="ARBA00022692"/>
    </source>
</evidence>
<dbReference type="GO" id="GO:0005886">
    <property type="term" value="C:plasma membrane"/>
    <property type="evidence" value="ECO:0007669"/>
    <property type="project" value="UniProtKB-SubCell"/>
</dbReference>
<protein>
    <submittedName>
        <fullName evidence="10">Lipopolysaccharide transport system permease protein</fullName>
    </submittedName>
</protein>
<keyword evidence="5 8" id="KW-0812">Transmembrane</keyword>
<dbReference type="Pfam" id="PF01061">
    <property type="entry name" value="ABC2_membrane"/>
    <property type="match status" value="1"/>
</dbReference>
<dbReference type="InterPro" id="IPR013525">
    <property type="entry name" value="ABC2_TM"/>
</dbReference>
<keyword evidence="3" id="KW-0813">Transport</keyword>
<sequence>MRAKLPEIDNSLAYSIYMCAGLLPWNYFIETLQRFQNVFLEQGNLLKKVSFPRTSLPIYVVISSTINFSIIFGLFIVFLLITGQFPGWYFLGVFPLLLLQQMFAVGIGMFLGTINVFFRDIGHAFGVFLQFWFWLTPIVYPIKAVPEKFKSIFELNIMYPIVKSFQTIFVYQKWPQWNELFIPFLGALIMMLLGYVTFKKLEKEMVDEI</sequence>
<organism evidence="10 11">
    <name type="scientific">Aneurinibacillus thermoaerophilus</name>
    <dbReference type="NCBI Taxonomy" id="143495"/>
    <lineage>
        <taxon>Bacteria</taxon>
        <taxon>Bacillati</taxon>
        <taxon>Bacillota</taxon>
        <taxon>Bacilli</taxon>
        <taxon>Bacillales</taxon>
        <taxon>Paenibacillaceae</taxon>
        <taxon>Aneurinibacillus group</taxon>
        <taxon>Aneurinibacillus</taxon>
    </lineage>
</organism>
<evidence type="ECO:0000313" key="11">
    <source>
        <dbReference type="Proteomes" id="UP000198956"/>
    </source>
</evidence>
<proteinExistence type="inferred from homology"/>
<dbReference type="GO" id="GO:0015920">
    <property type="term" value="P:lipopolysaccharide transport"/>
    <property type="evidence" value="ECO:0007669"/>
    <property type="project" value="TreeGrafter"/>
</dbReference>
<evidence type="ECO:0000259" key="9">
    <source>
        <dbReference type="Pfam" id="PF01061"/>
    </source>
</evidence>
<comment type="similarity">
    <text evidence="2">Belongs to the ABC-2 integral membrane protein family.</text>
</comment>
<gene>
    <name evidence="10" type="ORF">SAMN04489735_10134</name>
</gene>
<accession>A0A1G7ZXH7</accession>
<name>A0A1G7ZXH7_ANETH</name>
<reference evidence="10 11" key="1">
    <citation type="submission" date="2016-10" db="EMBL/GenBank/DDBJ databases">
        <authorList>
            <person name="de Groot N.N."/>
        </authorList>
    </citation>
    <scope>NUCLEOTIDE SEQUENCE [LARGE SCALE GENOMIC DNA]</scope>
    <source>
        <strain evidence="10 11">L 420-91</strain>
    </source>
</reference>
<evidence type="ECO:0000256" key="1">
    <source>
        <dbReference type="ARBA" id="ARBA00004651"/>
    </source>
</evidence>
<dbReference type="EMBL" id="FNDE01000013">
    <property type="protein sequence ID" value="SDH13385.1"/>
    <property type="molecule type" value="Genomic_DNA"/>
</dbReference>
<feature type="domain" description="ABC-2 type transporter transmembrane" evidence="9">
    <location>
        <begin position="16"/>
        <end position="169"/>
    </location>
</feature>
<evidence type="ECO:0000256" key="6">
    <source>
        <dbReference type="ARBA" id="ARBA00022989"/>
    </source>
</evidence>
<evidence type="ECO:0000256" key="4">
    <source>
        <dbReference type="ARBA" id="ARBA00022475"/>
    </source>
</evidence>
<dbReference type="GO" id="GO:0140359">
    <property type="term" value="F:ABC-type transporter activity"/>
    <property type="evidence" value="ECO:0007669"/>
    <property type="project" value="InterPro"/>
</dbReference>
<evidence type="ECO:0000313" key="10">
    <source>
        <dbReference type="EMBL" id="SDH13385.1"/>
    </source>
</evidence>
<evidence type="ECO:0000256" key="8">
    <source>
        <dbReference type="SAM" id="Phobius"/>
    </source>
</evidence>
<feature type="transmembrane region" description="Helical" evidence="8">
    <location>
        <begin position="123"/>
        <end position="140"/>
    </location>
</feature>
<dbReference type="Proteomes" id="UP000198956">
    <property type="component" value="Unassembled WGS sequence"/>
</dbReference>
<dbReference type="PANTHER" id="PTHR30413:SF10">
    <property type="entry name" value="CAPSULE POLYSACCHARIDE EXPORT INNER-MEMBRANE PROTEIN CTRC"/>
    <property type="match status" value="1"/>
</dbReference>
<dbReference type="PANTHER" id="PTHR30413">
    <property type="entry name" value="INNER MEMBRANE TRANSPORT PERMEASE"/>
    <property type="match status" value="1"/>
</dbReference>
<comment type="subcellular location">
    <subcellularLocation>
        <location evidence="1">Cell membrane</location>
        <topology evidence="1">Multi-pass membrane protein</topology>
    </subcellularLocation>
</comment>
<keyword evidence="4" id="KW-1003">Cell membrane</keyword>
<feature type="transmembrane region" description="Helical" evidence="8">
    <location>
        <begin position="56"/>
        <end position="81"/>
    </location>
</feature>
<evidence type="ECO:0000256" key="2">
    <source>
        <dbReference type="ARBA" id="ARBA00007783"/>
    </source>
</evidence>
<feature type="transmembrane region" description="Helical" evidence="8">
    <location>
        <begin position="180"/>
        <end position="198"/>
    </location>
</feature>
<keyword evidence="6 8" id="KW-1133">Transmembrane helix</keyword>
<evidence type="ECO:0000256" key="3">
    <source>
        <dbReference type="ARBA" id="ARBA00022448"/>
    </source>
</evidence>
<evidence type="ECO:0000256" key="7">
    <source>
        <dbReference type="ARBA" id="ARBA00023136"/>
    </source>
</evidence>